<dbReference type="RefSeq" id="WP_117324742.1">
    <property type="nucleotide sequence ID" value="NZ_QVTE01000001.1"/>
</dbReference>
<organism evidence="3 4">
    <name type="scientific">Peribacillus saganii</name>
    <dbReference type="NCBI Taxonomy" id="2303992"/>
    <lineage>
        <taxon>Bacteria</taxon>
        <taxon>Bacillati</taxon>
        <taxon>Bacillota</taxon>
        <taxon>Bacilli</taxon>
        <taxon>Bacillales</taxon>
        <taxon>Bacillaceae</taxon>
        <taxon>Peribacillus</taxon>
    </lineage>
</organism>
<dbReference type="EMBL" id="QVTE01000001">
    <property type="protein sequence ID" value="RFU71667.1"/>
    <property type="molecule type" value="Genomic_DNA"/>
</dbReference>
<sequence length="401" mass="44180">MKRNRNAGIVAVVRGSTIIKGMLSIFVLLLFIFSVSGIMTSLKPEYRIASQSVNTVANQFSGKVLFSLLANENHHFFQALPEGKNTPDISGQMLKLSANISLDDPRSLLGRELPGFSIFDSQILVAGEGTNYTNMPYESAPPVDVLKAEREAALQNLEQIEEPQKPEQPAPAPANSTNGRKVVHIYHTHNRESFLPYLKGVNDPNRASHSKVNITRLGDKLAAALHERGIGASVDKTDIQGNLIKKGLKYPKSYQESRGLVQAAMASNKDLEYFIDIHRDSHRKDKTTMKINGKTYAKIAFVIGGKNAQFQKNFALAKKLHTAIEKKYPGLSRGIIKHNSATNNSVYNQDLSEKAMLVEVGGVDNTFEEMNVTLDAFAEVFSEYYWDAEAVSAPAAGKEAK</sequence>
<dbReference type="OrthoDB" id="1633470at2"/>
<dbReference type="AlphaFoldDB" id="A0A372LUS2"/>
<evidence type="ECO:0000256" key="1">
    <source>
        <dbReference type="SAM" id="MobiDB-lite"/>
    </source>
</evidence>
<keyword evidence="2" id="KW-1133">Transmembrane helix</keyword>
<evidence type="ECO:0000313" key="4">
    <source>
        <dbReference type="Proteomes" id="UP000264541"/>
    </source>
</evidence>
<accession>A0A372LUS2</accession>
<keyword evidence="2" id="KW-0812">Transmembrane</keyword>
<evidence type="ECO:0000313" key="3">
    <source>
        <dbReference type="EMBL" id="RFU71667.1"/>
    </source>
</evidence>
<dbReference type="Pfam" id="PF07454">
    <property type="entry name" value="SpoIIP"/>
    <property type="match status" value="1"/>
</dbReference>
<dbReference type="Proteomes" id="UP000264541">
    <property type="component" value="Unassembled WGS sequence"/>
</dbReference>
<dbReference type="SUPFAM" id="SSF53187">
    <property type="entry name" value="Zn-dependent exopeptidases"/>
    <property type="match status" value="1"/>
</dbReference>
<feature type="transmembrane region" description="Helical" evidence="2">
    <location>
        <begin position="21"/>
        <end position="42"/>
    </location>
</feature>
<name>A0A372LUS2_9BACI</name>
<protein>
    <submittedName>
        <fullName evidence="3">Stage II sporulation protein P</fullName>
    </submittedName>
</protein>
<dbReference type="NCBIfam" id="TIGR02867">
    <property type="entry name" value="spore_II_P"/>
    <property type="match status" value="1"/>
</dbReference>
<reference evidence="3 4" key="1">
    <citation type="submission" date="2018-08" db="EMBL/GenBank/DDBJ databases">
        <title>Bacillus chawlae sp. nov., Bacillus glennii sp. nov., and Bacillus saganii sp. nov. Isolated from the Vehicle Assembly Building at Kennedy Space Center where the Viking Spacecraft were Assembled.</title>
        <authorList>
            <person name="Seuylemezian A."/>
            <person name="Vaishampayan P."/>
        </authorList>
    </citation>
    <scope>NUCLEOTIDE SEQUENCE [LARGE SCALE GENOMIC DNA]</scope>
    <source>
        <strain evidence="3 4">V47-23a</strain>
    </source>
</reference>
<keyword evidence="2" id="KW-0472">Membrane</keyword>
<proteinExistence type="predicted"/>
<dbReference type="InterPro" id="IPR010897">
    <property type="entry name" value="Spore_II_P"/>
</dbReference>
<dbReference type="Gene3D" id="3.40.630.40">
    <property type="entry name" value="Zn-dependent exopeptidases"/>
    <property type="match status" value="1"/>
</dbReference>
<comment type="caution">
    <text evidence="3">The sequence shown here is derived from an EMBL/GenBank/DDBJ whole genome shotgun (WGS) entry which is preliminary data.</text>
</comment>
<gene>
    <name evidence="3" type="ORF">D0469_00740</name>
</gene>
<evidence type="ECO:0000256" key="2">
    <source>
        <dbReference type="SAM" id="Phobius"/>
    </source>
</evidence>
<keyword evidence="4" id="KW-1185">Reference proteome</keyword>
<feature type="region of interest" description="Disordered" evidence="1">
    <location>
        <begin position="159"/>
        <end position="178"/>
    </location>
</feature>